<name>A0A7Z0ILH8_9ACTN</name>
<comment type="similarity">
    <text evidence="2">Belongs to the mannose-6-phosphate isomerase type 1 family.</text>
</comment>
<evidence type="ECO:0000256" key="8">
    <source>
        <dbReference type="PIRSR" id="PIRSR001480-2"/>
    </source>
</evidence>
<accession>A0A7Z0ILH8</accession>
<comment type="catalytic activity">
    <reaction evidence="1">
        <text>D-mannose 6-phosphate = D-fructose 6-phosphate</text>
        <dbReference type="Rhea" id="RHEA:12356"/>
        <dbReference type="ChEBI" id="CHEBI:58735"/>
        <dbReference type="ChEBI" id="CHEBI:61527"/>
        <dbReference type="EC" id="5.3.1.8"/>
    </reaction>
</comment>
<dbReference type="Gene3D" id="2.60.120.10">
    <property type="entry name" value="Jelly Rolls"/>
    <property type="match status" value="2"/>
</dbReference>
<evidence type="ECO:0000313" key="10">
    <source>
        <dbReference type="EMBL" id="NYI71645.1"/>
    </source>
</evidence>
<dbReference type="CDD" id="cd07011">
    <property type="entry name" value="cupin_PMI_type_I_N"/>
    <property type="match status" value="1"/>
</dbReference>
<dbReference type="InterPro" id="IPR046457">
    <property type="entry name" value="PMI_typeI_cat"/>
</dbReference>
<evidence type="ECO:0000256" key="7">
    <source>
        <dbReference type="PIRSR" id="PIRSR001480-1"/>
    </source>
</evidence>
<comment type="caution">
    <text evidence="10">The sequence shown here is derived from an EMBL/GenBank/DDBJ whole genome shotgun (WGS) entry which is preliminary data.</text>
</comment>
<dbReference type="EC" id="5.3.1.8" evidence="3"/>
<keyword evidence="4 8" id="KW-0479">Metal-binding</keyword>
<feature type="active site" evidence="7">
    <location>
        <position position="268"/>
    </location>
</feature>
<dbReference type="AlphaFoldDB" id="A0A7Z0ILH8"/>
<dbReference type="GO" id="GO:0004476">
    <property type="term" value="F:mannose-6-phosphate isomerase activity"/>
    <property type="evidence" value="ECO:0007669"/>
    <property type="project" value="UniProtKB-EC"/>
</dbReference>
<evidence type="ECO:0000256" key="1">
    <source>
        <dbReference type="ARBA" id="ARBA00000757"/>
    </source>
</evidence>
<dbReference type="GO" id="GO:0005975">
    <property type="term" value="P:carbohydrate metabolic process"/>
    <property type="evidence" value="ECO:0007669"/>
    <property type="project" value="InterPro"/>
</dbReference>
<proteinExistence type="inferred from homology"/>
<keyword evidence="5 8" id="KW-0862">Zinc</keyword>
<dbReference type="GO" id="GO:0009298">
    <property type="term" value="P:GDP-mannose biosynthetic process"/>
    <property type="evidence" value="ECO:0007669"/>
    <property type="project" value="InterPro"/>
</dbReference>
<dbReference type="InterPro" id="IPR011051">
    <property type="entry name" value="RmlC_Cupin_sf"/>
</dbReference>
<dbReference type="Gene3D" id="1.10.441.10">
    <property type="entry name" value="Phosphomannose Isomerase, domain 2"/>
    <property type="match status" value="1"/>
</dbReference>
<evidence type="ECO:0000313" key="11">
    <source>
        <dbReference type="Proteomes" id="UP000527616"/>
    </source>
</evidence>
<dbReference type="GO" id="GO:0005829">
    <property type="term" value="C:cytosol"/>
    <property type="evidence" value="ECO:0007669"/>
    <property type="project" value="TreeGrafter"/>
</dbReference>
<dbReference type="PANTHER" id="PTHR10309:SF0">
    <property type="entry name" value="MANNOSE-6-PHOSPHATE ISOMERASE"/>
    <property type="match status" value="1"/>
</dbReference>
<keyword evidence="11" id="KW-1185">Reference proteome</keyword>
<evidence type="ECO:0000259" key="9">
    <source>
        <dbReference type="Pfam" id="PF20511"/>
    </source>
</evidence>
<dbReference type="Pfam" id="PF20511">
    <property type="entry name" value="PMI_typeI_cat"/>
    <property type="match status" value="1"/>
</dbReference>
<evidence type="ECO:0000256" key="6">
    <source>
        <dbReference type="ARBA" id="ARBA00023235"/>
    </source>
</evidence>
<dbReference type="PANTHER" id="PTHR10309">
    <property type="entry name" value="MANNOSE-6-PHOSPHATE ISOMERASE"/>
    <property type="match status" value="1"/>
</dbReference>
<evidence type="ECO:0000256" key="2">
    <source>
        <dbReference type="ARBA" id="ARBA00010772"/>
    </source>
</evidence>
<evidence type="ECO:0000256" key="3">
    <source>
        <dbReference type="ARBA" id="ARBA00011956"/>
    </source>
</evidence>
<dbReference type="NCBIfam" id="TIGR00218">
    <property type="entry name" value="manA"/>
    <property type="match status" value="1"/>
</dbReference>
<evidence type="ECO:0000256" key="4">
    <source>
        <dbReference type="ARBA" id="ARBA00022723"/>
    </source>
</evidence>
<dbReference type="InterPro" id="IPR001250">
    <property type="entry name" value="Man6P_Isoase-1"/>
</dbReference>
<dbReference type="EMBL" id="JACBZS010000001">
    <property type="protein sequence ID" value="NYI71645.1"/>
    <property type="molecule type" value="Genomic_DNA"/>
</dbReference>
<feature type="binding site" evidence="8">
    <location>
        <position position="129"/>
    </location>
    <ligand>
        <name>Zn(2+)</name>
        <dbReference type="ChEBI" id="CHEBI:29105"/>
    </ligand>
</feature>
<sequence>MHLLTGRIQHYAWGTTDAIPRLLGVPETGEPHAEYWLGAHTSAPATLPGGAGLDAALAEHPEWLGEDSRRAFGDRLPYLLKVLSADRALSLQAHPTREQAQQGYAAERAAGVDPGAPTRNYADNWPKPEALIARTPFSALCGFRTVDDARDALNTLNAPRPLVAELDGPDPLRAAFFAALGLADFQVRKVVDTAWAYAEAGGRPGALARTVLELDRAFGLDPGIVASLLLNRIELEPDQAIFLGAGNLHAYLSGTGIEIMANSDNVLRGGLTRKHIDTAELGRIVDFTPGAPTIITGVEEAPGLLRYPTPAPEFAIWRLASPAGLELPAAGAARIVLVGDGELTLTGASELIIDAGAAAFLPAGEAVTATGTGTAYLAAPGG</sequence>
<feature type="domain" description="Phosphomannose isomerase type I catalytic" evidence="9">
    <location>
        <begin position="4"/>
        <end position="145"/>
    </location>
</feature>
<dbReference type="Proteomes" id="UP000527616">
    <property type="component" value="Unassembled WGS sequence"/>
</dbReference>
<dbReference type="PIRSF" id="PIRSF001480">
    <property type="entry name" value="Mannose-6-phosphate_isomerase"/>
    <property type="match status" value="1"/>
</dbReference>
<dbReference type="InterPro" id="IPR016305">
    <property type="entry name" value="Mannose-6-P_Isomerase"/>
</dbReference>
<evidence type="ECO:0000256" key="5">
    <source>
        <dbReference type="ARBA" id="ARBA00022833"/>
    </source>
</evidence>
<gene>
    <name evidence="10" type="ORF">GGQ54_002205</name>
</gene>
<feature type="binding site" evidence="8">
    <location>
        <position position="94"/>
    </location>
    <ligand>
        <name>Zn(2+)</name>
        <dbReference type="ChEBI" id="CHEBI:29105"/>
    </ligand>
</feature>
<keyword evidence="6 10" id="KW-0413">Isomerase</keyword>
<dbReference type="GO" id="GO:0008270">
    <property type="term" value="F:zinc ion binding"/>
    <property type="evidence" value="ECO:0007669"/>
    <property type="project" value="InterPro"/>
</dbReference>
<organism evidence="10 11">
    <name type="scientific">Naumannella cuiyingiana</name>
    <dbReference type="NCBI Taxonomy" id="1347891"/>
    <lineage>
        <taxon>Bacteria</taxon>
        <taxon>Bacillati</taxon>
        <taxon>Actinomycetota</taxon>
        <taxon>Actinomycetes</taxon>
        <taxon>Propionibacteriales</taxon>
        <taxon>Propionibacteriaceae</taxon>
        <taxon>Naumannella</taxon>
    </lineage>
</organism>
<dbReference type="SUPFAM" id="SSF51182">
    <property type="entry name" value="RmlC-like cupins"/>
    <property type="match status" value="1"/>
</dbReference>
<comment type="cofactor">
    <cofactor evidence="8">
        <name>Zn(2+)</name>
        <dbReference type="ChEBI" id="CHEBI:29105"/>
    </cofactor>
    <text evidence="8">Binds 1 zinc ion per subunit.</text>
</comment>
<feature type="binding site" evidence="8">
    <location>
        <position position="92"/>
    </location>
    <ligand>
        <name>Zn(2+)</name>
        <dbReference type="ChEBI" id="CHEBI:29105"/>
    </ligand>
</feature>
<dbReference type="RefSeq" id="WP_179445444.1">
    <property type="nucleotide sequence ID" value="NZ_JACBZS010000001.1"/>
</dbReference>
<feature type="binding site" evidence="8">
    <location>
        <position position="249"/>
    </location>
    <ligand>
        <name>Zn(2+)</name>
        <dbReference type="ChEBI" id="CHEBI:29105"/>
    </ligand>
</feature>
<dbReference type="InterPro" id="IPR014710">
    <property type="entry name" value="RmlC-like_jellyroll"/>
</dbReference>
<protein>
    <recommendedName>
        <fullName evidence="3">mannose-6-phosphate isomerase</fullName>
        <ecNumber evidence="3">5.3.1.8</ecNumber>
    </recommendedName>
</protein>
<reference evidence="10 11" key="1">
    <citation type="submission" date="2020-07" db="EMBL/GenBank/DDBJ databases">
        <title>Sequencing the genomes of 1000 actinobacteria strains.</title>
        <authorList>
            <person name="Klenk H.-P."/>
        </authorList>
    </citation>
    <scope>NUCLEOTIDE SEQUENCE [LARGE SCALE GENOMIC DNA]</scope>
    <source>
        <strain evidence="10 11">DSM 103164</strain>
    </source>
</reference>
<dbReference type="PRINTS" id="PR00714">
    <property type="entry name" value="MAN6PISMRASE"/>
</dbReference>